<proteinExistence type="predicted"/>
<evidence type="ECO:0000256" key="1">
    <source>
        <dbReference type="ARBA" id="ARBA00022729"/>
    </source>
</evidence>
<feature type="domain" description="Calcineurin-like phosphoesterase" evidence="3">
    <location>
        <begin position="169"/>
        <end position="473"/>
    </location>
</feature>
<dbReference type="Pfam" id="PF16656">
    <property type="entry name" value="Pur_ac_phosph_N"/>
    <property type="match status" value="1"/>
</dbReference>
<reference evidence="5 6" key="1">
    <citation type="submission" date="2017-06" db="EMBL/GenBank/DDBJ databases">
        <title>Genome sequencing of cyanobaciteial culture collection at National Institute for Environmental Studies (NIES).</title>
        <authorList>
            <person name="Hirose Y."/>
            <person name="Shimura Y."/>
            <person name="Fujisawa T."/>
            <person name="Nakamura Y."/>
            <person name="Kawachi M."/>
        </authorList>
    </citation>
    <scope>NUCLEOTIDE SEQUENCE [LARGE SCALE GENOMIC DNA]</scope>
    <source>
        <strain evidence="5 6">NIES-267</strain>
    </source>
</reference>
<gene>
    <name evidence="5" type="ORF">NIES267_02950</name>
</gene>
<dbReference type="Gene3D" id="2.60.40.380">
    <property type="entry name" value="Purple acid phosphatase-like, N-terminal"/>
    <property type="match status" value="1"/>
</dbReference>
<dbReference type="GO" id="GO:0046872">
    <property type="term" value="F:metal ion binding"/>
    <property type="evidence" value="ECO:0007669"/>
    <property type="project" value="InterPro"/>
</dbReference>
<evidence type="ECO:0000259" key="4">
    <source>
        <dbReference type="Pfam" id="PF16656"/>
    </source>
</evidence>
<dbReference type="InterPro" id="IPR004843">
    <property type="entry name" value="Calcineurin-like_PHP"/>
</dbReference>
<keyword evidence="6" id="KW-1185">Reference proteome</keyword>
<dbReference type="OrthoDB" id="4427112at2"/>
<dbReference type="PANTHER" id="PTHR22953:SF153">
    <property type="entry name" value="PURPLE ACID PHOSPHATASE"/>
    <property type="match status" value="1"/>
</dbReference>
<feature type="chain" id="PRO_5012825728" evidence="2">
    <location>
        <begin position="33"/>
        <end position="585"/>
    </location>
</feature>
<dbReference type="InterPro" id="IPR015914">
    <property type="entry name" value="PAPs_N"/>
</dbReference>
<dbReference type="PROSITE" id="PS51257">
    <property type="entry name" value="PROKAR_LIPOPROTEIN"/>
    <property type="match status" value="1"/>
</dbReference>
<dbReference type="InterPro" id="IPR008963">
    <property type="entry name" value="Purple_acid_Pase-like_N"/>
</dbReference>
<accession>A0A1Z4LHW3</accession>
<dbReference type="InterPro" id="IPR039331">
    <property type="entry name" value="PAPs-like"/>
</dbReference>
<dbReference type="InterPro" id="IPR029052">
    <property type="entry name" value="Metallo-depent_PP-like"/>
</dbReference>
<dbReference type="PANTHER" id="PTHR22953">
    <property type="entry name" value="ACID PHOSPHATASE RELATED"/>
    <property type="match status" value="1"/>
</dbReference>
<dbReference type="EMBL" id="AP018227">
    <property type="protein sequence ID" value="BAY80830.1"/>
    <property type="molecule type" value="Genomic_DNA"/>
</dbReference>
<dbReference type="Pfam" id="PF00149">
    <property type="entry name" value="Metallophos"/>
    <property type="match status" value="1"/>
</dbReference>
<name>A0A1Z4LHW3_9CYAN</name>
<dbReference type="SUPFAM" id="SSF56300">
    <property type="entry name" value="Metallo-dependent phosphatases"/>
    <property type="match status" value="1"/>
</dbReference>
<sequence>MFRCFKNRLKSLTTIFLCVFCLTLIYGCFSNSQTPNSQQTAEASSLLTEPFLQKPTDNSVTVAWFTEFPGEKNTVAYGDNLNQTAEATTIKLSHTREDQKSRVGNQTEDKQIYQKPVPRDIWRHEAEITGLTPGKEIDYQVISKPENSGEAKSKVYQLEPAPQPGKPLKILLSSDHQLKSMTAANLQKAKKTAGNIDAVFMAGDLINISDRASEWFDDNRGGAFFPALQGRANYEIDKNGVKTAYQGGEIIQEAPIFTAIGNHEVMGRRGKSEDLGGEYNDAIPREVAQNLYGKSSLKANSFNTDTYEEIFSLPESKSGGEKYYATTFGDVRLVVLNATNIWRGPSLESDTKGKYREREADFENPEKWGYGQHIFEPIDKDSSQYNWLVEELNSPEFKQAKYKVVMLHHPVHSLGENIVPAYTNPVQTIEKDDRGKIKAIKYEYPLEEDYLIRDIVPLLEANNVQLVFYGHSHLWNRFKSESGINFLESSNVGNSYGASLGDKKRNVPQGYKEKYIEVGNPNGLEAIVPSIKPLTGEDGKPLPYIASKEITVFSILDTGKGTVNSYYFDTTKPESEVVNFDEFTL</sequence>
<organism evidence="5 6">
    <name type="scientific">Calothrix parasitica NIES-267</name>
    <dbReference type="NCBI Taxonomy" id="1973488"/>
    <lineage>
        <taxon>Bacteria</taxon>
        <taxon>Bacillati</taxon>
        <taxon>Cyanobacteriota</taxon>
        <taxon>Cyanophyceae</taxon>
        <taxon>Nostocales</taxon>
        <taxon>Calotrichaceae</taxon>
        <taxon>Calothrix</taxon>
    </lineage>
</organism>
<dbReference type="Gene3D" id="3.60.21.10">
    <property type="match status" value="1"/>
</dbReference>
<dbReference type="GO" id="GO:0003993">
    <property type="term" value="F:acid phosphatase activity"/>
    <property type="evidence" value="ECO:0007669"/>
    <property type="project" value="InterPro"/>
</dbReference>
<dbReference type="AlphaFoldDB" id="A0A1Z4LHW3"/>
<feature type="signal peptide" evidence="2">
    <location>
        <begin position="1"/>
        <end position="32"/>
    </location>
</feature>
<keyword evidence="1 2" id="KW-0732">Signal</keyword>
<evidence type="ECO:0000259" key="3">
    <source>
        <dbReference type="Pfam" id="PF00149"/>
    </source>
</evidence>
<evidence type="ECO:0000313" key="5">
    <source>
        <dbReference type="EMBL" id="BAY80830.1"/>
    </source>
</evidence>
<evidence type="ECO:0000256" key="2">
    <source>
        <dbReference type="SAM" id="SignalP"/>
    </source>
</evidence>
<feature type="domain" description="Purple acid phosphatase N-terminal" evidence="4">
    <location>
        <begin position="54"/>
        <end position="157"/>
    </location>
</feature>
<protein>
    <submittedName>
        <fullName evidence="5">Metallophosphoesterase</fullName>
    </submittedName>
</protein>
<evidence type="ECO:0000313" key="6">
    <source>
        <dbReference type="Proteomes" id="UP000218418"/>
    </source>
</evidence>
<dbReference type="SUPFAM" id="SSF49363">
    <property type="entry name" value="Purple acid phosphatase, N-terminal domain"/>
    <property type="match status" value="1"/>
</dbReference>
<dbReference type="Proteomes" id="UP000218418">
    <property type="component" value="Chromosome"/>
</dbReference>